<evidence type="ECO:0000256" key="5">
    <source>
        <dbReference type="ARBA" id="ARBA00011946"/>
    </source>
</evidence>
<evidence type="ECO:0000256" key="1">
    <source>
        <dbReference type="ARBA" id="ARBA00000915"/>
    </source>
</evidence>
<keyword evidence="11" id="KW-0547">Nucleotide-binding</keyword>
<evidence type="ECO:0000259" key="15">
    <source>
        <dbReference type="Pfam" id="PF08029"/>
    </source>
</evidence>
<feature type="domain" description="Histidine biosynthesis HisG C-terminal" evidence="15">
    <location>
        <begin position="628"/>
        <end position="700"/>
    </location>
</feature>
<dbReference type="PANTHER" id="PTHR21403:SF8">
    <property type="entry name" value="ATP PHOSPHORIBOSYLTRANSFERASE"/>
    <property type="match status" value="1"/>
</dbReference>
<comment type="similarity">
    <text evidence="4">Belongs to the ATP phosphoribosyltransferase family.</text>
</comment>
<dbReference type="EMBL" id="CVQH01021618">
    <property type="protein sequence ID" value="CRK31104.1"/>
    <property type="molecule type" value="Genomic_DNA"/>
</dbReference>
<dbReference type="InterPro" id="IPR013115">
    <property type="entry name" value="HisG_C"/>
</dbReference>
<dbReference type="SUPFAM" id="SSF54913">
    <property type="entry name" value="GlnB-like"/>
    <property type="match status" value="1"/>
</dbReference>
<dbReference type="UniPathway" id="UPA00031">
    <property type="reaction ID" value="UER00006"/>
</dbReference>
<evidence type="ECO:0000256" key="10">
    <source>
        <dbReference type="ARBA" id="ARBA00022679"/>
    </source>
</evidence>
<dbReference type="FunFam" id="3.40.190.10:FF:000082">
    <property type="entry name" value="ATP phosphoribosyltransferase"/>
    <property type="match status" value="2"/>
</dbReference>
<evidence type="ECO:0000313" key="17">
    <source>
        <dbReference type="Proteomes" id="UP000044602"/>
    </source>
</evidence>
<feature type="domain" description="ATP phosphoribosyltransferase catalytic" evidence="14">
    <location>
        <begin position="237"/>
        <end position="388"/>
    </location>
</feature>
<dbReference type="Proteomes" id="UP000044602">
    <property type="component" value="Unassembled WGS sequence"/>
</dbReference>
<evidence type="ECO:0000256" key="11">
    <source>
        <dbReference type="ARBA" id="ARBA00022741"/>
    </source>
</evidence>
<feature type="domain" description="ATP phosphoribosyltransferase catalytic" evidence="14">
    <location>
        <begin position="429"/>
        <end position="624"/>
    </location>
</feature>
<dbReference type="GO" id="GO:0005524">
    <property type="term" value="F:ATP binding"/>
    <property type="evidence" value="ECO:0007669"/>
    <property type="project" value="UniProtKB-KW"/>
</dbReference>
<dbReference type="AlphaFoldDB" id="A0A0G4M9X9"/>
<evidence type="ECO:0000256" key="4">
    <source>
        <dbReference type="ARBA" id="ARBA00009372"/>
    </source>
</evidence>
<keyword evidence="8" id="KW-0028">Amino-acid biosynthesis</keyword>
<dbReference type="Pfam" id="PF08029">
    <property type="entry name" value="HisG_C"/>
    <property type="match status" value="1"/>
</dbReference>
<organism evidence="16 17">
    <name type="scientific">Verticillium longisporum</name>
    <name type="common">Verticillium dahliae var. longisporum</name>
    <dbReference type="NCBI Taxonomy" id="100787"/>
    <lineage>
        <taxon>Eukaryota</taxon>
        <taxon>Fungi</taxon>
        <taxon>Dikarya</taxon>
        <taxon>Ascomycota</taxon>
        <taxon>Pezizomycotina</taxon>
        <taxon>Sordariomycetes</taxon>
        <taxon>Hypocreomycetidae</taxon>
        <taxon>Glomerellales</taxon>
        <taxon>Plectosphaerellaceae</taxon>
        <taxon>Verticillium</taxon>
    </lineage>
</organism>
<dbReference type="InterPro" id="IPR011322">
    <property type="entry name" value="N-reg_PII-like_a/b"/>
</dbReference>
<protein>
    <recommendedName>
        <fullName evidence="6">ATP phosphoribosyltransferase</fullName>
        <ecNumber evidence="5">2.4.2.17</ecNumber>
    </recommendedName>
</protein>
<evidence type="ECO:0000313" key="16">
    <source>
        <dbReference type="EMBL" id="CRK31104.1"/>
    </source>
</evidence>
<keyword evidence="13" id="KW-0368">Histidine biosynthesis</keyword>
<proteinExistence type="inferred from homology"/>
<keyword evidence="12" id="KW-0067">ATP-binding</keyword>
<dbReference type="STRING" id="100787.A0A0G4M9X9"/>
<dbReference type="NCBIfam" id="TIGR03455">
    <property type="entry name" value="HisG_C-term"/>
    <property type="match status" value="1"/>
</dbReference>
<sequence>MKKGPEKLMVKESLEGRLLFAVPKKGRLNAAALNLLEGADVQFRRENRLDIALVKNLPIALIFLPAADIPTFVGEGQCDLGITGWDQVREHDANVRSYNRSRRASIGAGDNAEDPLKTAGCDLVMELGFGACKLQVQVPEKGGYATTEDLIGKTIGTSFSGLAADHFAPSRSPSPSSPLSLFSSLEGRLLFAVPKKGRLNAAALNLLEGADVQFRRENRLDIAHVKNLPIALIFLPAADIPTFVGEGQCDLGITGWDQVKEHDANVRSYNRSRRASVGAGDNAEDPLKTAGCDLVMELGFGACKLQVQVPEKGGYATTEDLIGKTIGTSFSGLAADHFARLELGLEGQPNGEDFATPKKMRTKIIELSGSVEAACALGVADGIVDLVEGRLNAAALNLLEGADVQFRRENRLDIAHVKNLPIALIFLPAADIPTFVGEGQCDLGITGWDQVKEHDANVRSYNRSRRASVGAGDNAEDPLKTAGCDLVMELGFGACKLQVQVPEKGGYATTEDLIGKTIGTSFSGLAADHFARLELGLEGQPNGEDFATPKKMRTKIIELSGSVEAACALGVADGIVDLVESGETMRAAGLKAIDTVVDSQAVLIKSRKPSNQATIDLITARIQGVITAQRYVLCQYNIERARLTEAKSITPGKRAPTVTTLDTEGWVAVSCMVVKKEIAVVMDKLTAAGAQDILVLDIHNSR</sequence>
<evidence type="ECO:0000256" key="7">
    <source>
        <dbReference type="ARBA" id="ARBA00022490"/>
    </source>
</evidence>
<dbReference type="GO" id="GO:0000105">
    <property type="term" value="P:L-histidine biosynthetic process"/>
    <property type="evidence" value="ECO:0007669"/>
    <property type="project" value="UniProtKB-UniPathway"/>
</dbReference>
<dbReference type="Gene3D" id="3.30.70.120">
    <property type="match status" value="1"/>
</dbReference>
<dbReference type="GO" id="GO:0000287">
    <property type="term" value="F:magnesium ion binding"/>
    <property type="evidence" value="ECO:0007669"/>
    <property type="project" value="InterPro"/>
</dbReference>
<evidence type="ECO:0000256" key="2">
    <source>
        <dbReference type="ARBA" id="ARBA00004496"/>
    </source>
</evidence>
<dbReference type="Pfam" id="PF01634">
    <property type="entry name" value="HisG"/>
    <property type="match status" value="3"/>
</dbReference>
<evidence type="ECO:0000259" key="14">
    <source>
        <dbReference type="Pfam" id="PF01634"/>
    </source>
</evidence>
<dbReference type="SUPFAM" id="SSF53850">
    <property type="entry name" value="Periplasmic binding protein-like II"/>
    <property type="match status" value="3"/>
</dbReference>
<comment type="pathway">
    <text evidence="3">Amino-acid biosynthesis; L-histidine biosynthesis; L-histidine from 5-phospho-alpha-D-ribose 1-diphosphate: step 1/9.</text>
</comment>
<keyword evidence="7" id="KW-0963">Cytoplasm</keyword>
<reference evidence="16 17" key="1">
    <citation type="submission" date="2015-05" db="EMBL/GenBank/DDBJ databases">
        <authorList>
            <person name="Wang D.B."/>
            <person name="Wang M."/>
        </authorList>
    </citation>
    <scope>NUCLEOTIDE SEQUENCE [LARGE SCALE GENOMIC DNA]</scope>
    <source>
        <strain evidence="16">VL1</strain>
    </source>
</reference>
<comment type="catalytic activity">
    <reaction evidence="1">
        <text>1-(5-phospho-beta-D-ribosyl)-ATP + diphosphate = 5-phospho-alpha-D-ribose 1-diphosphate + ATP</text>
        <dbReference type="Rhea" id="RHEA:18473"/>
        <dbReference type="ChEBI" id="CHEBI:30616"/>
        <dbReference type="ChEBI" id="CHEBI:33019"/>
        <dbReference type="ChEBI" id="CHEBI:58017"/>
        <dbReference type="ChEBI" id="CHEBI:73183"/>
        <dbReference type="EC" id="2.4.2.17"/>
    </reaction>
</comment>
<evidence type="ECO:0000256" key="3">
    <source>
        <dbReference type="ARBA" id="ARBA00004667"/>
    </source>
</evidence>
<accession>A0A0G4M9X9</accession>
<dbReference type="GO" id="GO:0003879">
    <property type="term" value="F:ATP phosphoribosyltransferase activity"/>
    <property type="evidence" value="ECO:0007669"/>
    <property type="project" value="UniProtKB-EC"/>
</dbReference>
<name>A0A0G4M9X9_VERLO</name>
<feature type="domain" description="ATP phosphoribosyltransferase catalytic" evidence="14">
    <location>
        <begin position="66"/>
        <end position="168"/>
    </location>
</feature>
<dbReference type="PANTHER" id="PTHR21403">
    <property type="entry name" value="ATP PHOSPHORIBOSYLTRANSFERASE ATP-PRTASE"/>
    <property type="match status" value="1"/>
</dbReference>
<gene>
    <name evidence="16" type="ORF">BN1708_015897</name>
</gene>
<keyword evidence="9" id="KW-0328">Glycosyltransferase</keyword>
<evidence type="ECO:0000256" key="12">
    <source>
        <dbReference type="ARBA" id="ARBA00022840"/>
    </source>
</evidence>
<keyword evidence="10" id="KW-0808">Transferase</keyword>
<evidence type="ECO:0000256" key="8">
    <source>
        <dbReference type="ARBA" id="ARBA00022605"/>
    </source>
</evidence>
<evidence type="ECO:0000256" key="9">
    <source>
        <dbReference type="ARBA" id="ARBA00022676"/>
    </source>
</evidence>
<evidence type="ECO:0000256" key="13">
    <source>
        <dbReference type="ARBA" id="ARBA00023102"/>
    </source>
</evidence>
<dbReference type="InterPro" id="IPR001348">
    <property type="entry name" value="ATP_PRibTrfase_HisG"/>
</dbReference>
<evidence type="ECO:0000256" key="6">
    <source>
        <dbReference type="ARBA" id="ARBA00020998"/>
    </source>
</evidence>
<dbReference type="InterPro" id="IPR018198">
    <property type="entry name" value="ATP_PRibTrfase_CS"/>
</dbReference>
<dbReference type="GO" id="GO:0005737">
    <property type="term" value="C:cytoplasm"/>
    <property type="evidence" value="ECO:0007669"/>
    <property type="project" value="UniProtKB-SubCell"/>
</dbReference>
<comment type="subcellular location">
    <subcellularLocation>
        <location evidence="2">Cytoplasm</location>
    </subcellularLocation>
</comment>
<dbReference type="InterPro" id="IPR013820">
    <property type="entry name" value="ATP_PRibTrfase_cat"/>
</dbReference>
<dbReference type="PROSITE" id="PS01316">
    <property type="entry name" value="ATP_P_PHORIBOSYLTR"/>
    <property type="match status" value="1"/>
</dbReference>
<dbReference type="InterPro" id="IPR015867">
    <property type="entry name" value="N-reg_PII/ATP_PRibTrfase_C"/>
</dbReference>
<dbReference type="FunFam" id="3.30.70.120:FF:000003">
    <property type="entry name" value="ATP phosphoribosyltransferase"/>
    <property type="match status" value="1"/>
</dbReference>
<dbReference type="EC" id="2.4.2.17" evidence="5"/>
<dbReference type="FunFam" id="3.40.190.10:FF:000123">
    <property type="entry name" value="HIS1p ATP phosphoribosyltransferase"/>
    <property type="match status" value="1"/>
</dbReference>
<dbReference type="NCBIfam" id="TIGR00070">
    <property type="entry name" value="hisG"/>
    <property type="match status" value="2"/>
</dbReference>
<keyword evidence="17" id="KW-1185">Reference proteome</keyword>
<dbReference type="Gene3D" id="3.40.190.10">
    <property type="entry name" value="Periplasmic binding protein-like II"/>
    <property type="match status" value="5"/>
</dbReference>